<keyword evidence="4" id="KW-1185">Reference proteome</keyword>
<dbReference type="Pfam" id="PF08693">
    <property type="entry name" value="SKG6"/>
    <property type="match status" value="1"/>
</dbReference>
<evidence type="ECO:0000256" key="2">
    <source>
        <dbReference type="SAM" id="Phobius"/>
    </source>
</evidence>
<feature type="region of interest" description="Disordered" evidence="1">
    <location>
        <begin position="1"/>
        <end position="21"/>
    </location>
</feature>
<organism evidence="3 4">
    <name type="scientific">Eremothecium sinecaudum</name>
    <dbReference type="NCBI Taxonomy" id="45286"/>
    <lineage>
        <taxon>Eukaryota</taxon>
        <taxon>Fungi</taxon>
        <taxon>Dikarya</taxon>
        <taxon>Ascomycota</taxon>
        <taxon>Saccharomycotina</taxon>
        <taxon>Saccharomycetes</taxon>
        <taxon>Saccharomycetales</taxon>
        <taxon>Saccharomycetaceae</taxon>
        <taxon>Eremothecium</taxon>
    </lineage>
</organism>
<dbReference type="OrthoDB" id="4035953at2759"/>
<dbReference type="AlphaFoldDB" id="A0A109UW33"/>
<feature type="compositionally biased region" description="Low complexity" evidence="1">
    <location>
        <begin position="1"/>
        <end position="15"/>
    </location>
</feature>
<keyword evidence="2" id="KW-0812">Transmembrane</keyword>
<name>A0A109UW33_9SACH</name>
<sequence>MSSTSTAPTHTSTPTCPGGKCHMPTDTGGTAILIGVLVPLAIIALGLGIVVYKVWKRNKREALEDYDPNFVGDAEFVPVFVGGGHYPASVPAAYPSNHDFHDWKEEASMERYTNKRE</sequence>
<dbReference type="Proteomes" id="UP000243052">
    <property type="component" value="Chromosome iii"/>
</dbReference>
<keyword evidence="2" id="KW-1133">Transmembrane helix</keyword>
<evidence type="ECO:0000256" key="1">
    <source>
        <dbReference type="SAM" id="MobiDB-lite"/>
    </source>
</evidence>
<evidence type="ECO:0000313" key="4">
    <source>
        <dbReference type="Proteomes" id="UP000243052"/>
    </source>
</evidence>
<dbReference type="EMBL" id="CP014243">
    <property type="protein sequence ID" value="AMD19630.1"/>
    <property type="molecule type" value="Genomic_DNA"/>
</dbReference>
<accession>A0A109UW33</accession>
<dbReference type="InterPro" id="IPR014805">
    <property type="entry name" value="SKG6/TOS2-like"/>
</dbReference>
<evidence type="ECO:0000313" key="3">
    <source>
        <dbReference type="EMBL" id="AMD19630.1"/>
    </source>
</evidence>
<protein>
    <submittedName>
        <fullName evidence="3">HCL521Cp</fullName>
    </submittedName>
</protein>
<keyword evidence="2" id="KW-0472">Membrane</keyword>
<proteinExistence type="predicted"/>
<gene>
    <name evidence="3" type="ORF">AW171_hschr31471</name>
</gene>
<dbReference type="RefSeq" id="XP_017986626.1">
    <property type="nucleotide sequence ID" value="XM_018131486.1"/>
</dbReference>
<feature type="transmembrane region" description="Helical" evidence="2">
    <location>
        <begin position="32"/>
        <end position="52"/>
    </location>
</feature>
<dbReference type="STRING" id="45286.A0A109UW33"/>
<dbReference type="GeneID" id="28722835"/>
<reference evidence="3 4" key="1">
    <citation type="submission" date="2016-01" db="EMBL/GenBank/DDBJ databases">
        <title>Genome sequence of the yeast Holleya sinecauda.</title>
        <authorList>
            <person name="Dietrich F.S."/>
        </authorList>
    </citation>
    <scope>NUCLEOTIDE SEQUENCE [LARGE SCALE GENOMIC DNA]</scope>
    <source>
        <strain evidence="3 4">ATCC 58844</strain>
    </source>
</reference>